<keyword evidence="3" id="KW-1185">Reference proteome</keyword>
<evidence type="ECO:0000313" key="3">
    <source>
        <dbReference type="Proteomes" id="UP000708208"/>
    </source>
</evidence>
<reference evidence="2" key="1">
    <citation type="submission" date="2021-06" db="EMBL/GenBank/DDBJ databases">
        <authorList>
            <person name="Hodson N. C."/>
            <person name="Mongue J. A."/>
            <person name="Jaron S. K."/>
        </authorList>
    </citation>
    <scope>NUCLEOTIDE SEQUENCE</scope>
</reference>
<dbReference type="EMBL" id="CAJVCH010570322">
    <property type="protein sequence ID" value="CAG7834668.1"/>
    <property type="molecule type" value="Genomic_DNA"/>
</dbReference>
<comment type="caution">
    <text evidence="2">The sequence shown here is derived from an EMBL/GenBank/DDBJ whole genome shotgun (WGS) entry which is preliminary data.</text>
</comment>
<keyword evidence="1" id="KW-0812">Transmembrane</keyword>
<evidence type="ECO:0000256" key="1">
    <source>
        <dbReference type="SAM" id="Phobius"/>
    </source>
</evidence>
<evidence type="ECO:0008006" key="4">
    <source>
        <dbReference type="Google" id="ProtNLM"/>
    </source>
</evidence>
<gene>
    <name evidence="2" type="ORF">AFUS01_LOCUS44146</name>
</gene>
<dbReference type="Proteomes" id="UP000708208">
    <property type="component" value="Unassembled WGS sequence"/>
</dbReference>
<organism evidence="2 3">
    <name type="scientific">Allacma fusca</name>
    <dbReference type="NCBI Taxonomy" id="39272"/>
    <lineage>
        <taxon>Eukaryota</taxon>
        <taxon>Metazoa</taxon>
        <taxon>Ecdysozoa</taxon>
        <taxon>Arthropoda</taxon>
        <taxon>Hexapoda</taxon>
        <taxon>Collembola</taxon>
        <taxon>Symphypleona</taxon>
        <taxon>Sminthuridae</taxon>
        <taxon>Allacma</taxon>
    </lineage>
</organism>
<protein>
    <recommendedName>
        <fullName evidence="4">Diacylglycerol O-acyltransferase</fullName>
    </recommendedName>
</protein>
<keyword evidence="1" id="KW-0472">Membrane</keyword>
<accession>A0A8J2LMB4</accession>
<dbReference type="OrthoDB" id="619536at2759"/>
<proteinExistence type="predicted"/>
<dbReference type="AlphaFoldDB" id="A0A8J2LMB4"/>
<evidence type="ECO:0000313" key="2">
    <source>
        <dbReference type="EMBL" id="CAG7834668.1"/>
    </source>
</evidence>
<feature type="transmembrane region" description="Helical" evidence="1">
    <location>
        <begin position="20"/>
        <end position="45"/>
    </location>
</feature>
<name>A0A8J2LMB4_9HEXA</name>
<keyword evidence="1" id="KW-1133">Transmembrane helix</keyword>
<sequence>MYAKLFSKLSKMDPKTLVSFPILLCTVPMVSVALPLSMLFIAIYGSYRTVNHWMKILLRPDLLDRLNCLTQSYTSNWYGPTDPNIIQVSIVKGPLHPETVSRELRRNFQNPNLRRLQQFPVDFGGYYYWKAEKDFNISNHVKYLNPSVFLKQDLEILLGELIAEKWTGGKSPWEVLVINNYFEDANIPKEYSVIILRAHQCFHDIYQNILLRTKPREEPLTGRSTLNTIFYPFIAIQDLIKLRMKLHIPEEWYDRYDNERVSVKNFRTKFSKVQSQDLQKIAQKLNVNSDAVLQGVLSMLLHRALKNKGFFSFDNLSVSKNSKFRVISNLPENNTHVIENIKRAFAESRESLNSTVPNSWDLHLKAVGFIPTCFHGSTIYQPKISLDQVQGPKDLVTFGGHEIRDLFKLGSFPGDSSEGISIVCHSYKEEITISLSVFNLYFPGEVLENFGGLVEQELLEVRQNLRI</sequence>